<name>A0A6A5WAU3_9PLEO</name>
<evidence type="ECO:0000313" key="2">
    <source>
        <dbReference type="Proteomes" id="UP000799779"/>
    </source>
</evidence>
<reference evidence="1" key="1">
    <citation type="journal article" date="2020" name="Stud. Mycol.">
        <title>101 Dothideomycetes genomes: a test case for predicting lifestyles and emergence of pathogens.</title>
        <authorList>
            <person name="Haridas S."/>
            <person name="Albert R."/>
            <person name="Binder M."/>
            <person name="Bloem J."/>
            <person name="Labutti K."/>
            <person name="Salamov A."/>
            <person name="Andreopoulos B."/>
            <person name="Baker S."/>
            <person name="Barry K."/>
            <person name="Bills G."/>
            <person name="Bluhm B."/>
            <person name="Cannon C."/>
            <person name="Castanera R."/>
            <person name="Culley D."/>
            <person name="Daum C."/>
            <person name="Ezra D."/>
            <person name="Gonzalez J."/>
            <person name="Henrissat B."/>
            <person name="Kuo A."/>
            <person name="Liang C."/>
            <person name="Lipzen A."/>
            <person name="Lutzoni F."/>
            <person name="Magnuson J."/>
            <person name="Mondo S."/>
            <person name="Nolan M."/>
            <person name="Ohm R."/>
            <person name="Pangilinan J."/>
            <person name="Park H.-J."/>
            <person name="Ramirez L."/>
            <person name="Alfaro M."/>
            <person name="Sun H."/>
            <person name="Tritt A."/>
            <person name="Yoshinaga Y."/>
            <person name="Zwiers L.-H."/>
            <person name="Turgeon B."/>
            <person name="Goodwin S."/>
            <person name="Spatafora J."/>
            <person name="Crous P."/>
            <person name="Grigoriev I."/>
        </authorList>
    </citation>
    <scope>NUCLEOTIDE SEQUENCE</scope>
    <source>
        <strain evidence="1">CBS 123094</strain>
    </source>
</reference>
<dbReference type="Gene3D" id="2.120.10.70">
    <property type="entry name" value="Fucose-specific lectin"/>
    <property type="match status" value="1"/>
</dbReference>
<gene>
    <name evidence="1" type="ORF">P154DRAFT_535883</name>
</gene>
<dbReference type="Proteomes" id="UP000799779">
    <property type="component" value="Unassembled WGS sequence"/>
</dbReference>
<dbReference type="AlphaFoldDB" id="A0A6A5WAU3"/>
<accession>A0A6A5WAU3</accession>
<protein>
    <recommendedName>
        <fullName evidence="3">Fucose-specific lectin</fullName>
    </recommendedName>
</protein>
<evidence type="ECO:0008006" key="3">
    <source>
        <dbReference type="Google" id="ProtNLM"/>
    </source>
</evidence>
<proteinExistence type="predicted"/>
<keyword evidence="2" id="KW-1185">Reference proteome</keyword>
<organism evidence="1 2">
    <name type="scientific">Amniculicola lignicola CBS 123094</name>
    <dbReference type="NCBI Taxonomy" id="1392246"/>
    <lineage>
        <taxon>Eukaryota</taxon>
        <taxon>Fungi</taxon>
        <taxon>Dikarya</taxon>
        <taxon>Ascomycota</taxon>
        <taxon>Pezizomycotina</taxon>
        <taxon>Dothideomycetes</taxon>
        <taxon>Pleosporomycetidae</taxon>
        <taxon>Pleosporales</taxon>
        <taxon>Amniculicolaceae</taxon>
        <taxon>Amniculicola</taxon>
    </lineage>
</organism>
<dbReference type="OrthoDB" id="4652505at2759"/>
<dbReference type="EMBL" id="ML977599">
    <property type="protein sequence ID" value="KAF1999010.1"/>
    <property type="molecule type" value="Genomic_DNA"/>
</dbReference>
<evidence type="ECO:0000313" key="1">
    <source>
        <dbReference type="EMBL" id="KAF1999010.1"/>
    </source>
</evidence>
<sequence>MSKAPSDCVAVESGGRSFVFYIDKDGLISVLRGPDSGAEVQGDGANYGAIFVKIDDKFIATHDNFQIMAAVAYEDNNGDRQAGFFCFSALMFCTIRLYYVNKRKVLEEICRTNGQDWYRGTLGSASNQTANTVADGSCITANVQRSSGQLKVFFSKKEDAPRMSCAYVDLGKKNWSTRIITPDDIAW</sequence>